<feature type="transmembrane region" description="Helical" evidence="1">
    <location>
        <begin position="232"/>
        <end position="254"/>
    </location>
</feature>
<dbReference type="EMBL" id="CAJFCW020000006">
    <property type="protein sequence ID" value="CAG9125878.1"/>
    <property type="molecule type" value="Genomic_DNA"/>
</dbReference>
<evidence type="ECO:0008006" key="4">
    <source>
        <dbReference type="Google" id="ProtNLM"/>
    </source>
</evidence>
<keyword evidence="1" id="KW-0472">Membrane</keyword>
<dbReference type="Proteomes" id="UP000783686">
    <property type="component" value="Unassembled WGS sequence"/>
</dbReference>
<comment type="caution">
    <text evidence="2">The sequence shown here is derived from an EMBL/GenBank/DDBJ whole genome shotgun (WGS) entry which is preliminary data.</text>
</comment>
<reference evidence="2" key="1">
    <citation type="submission" date="2020-09" db="EMBL/GenBank/DDBJ databases">
        <authorList>
            <person name="Kikuchi T."/>
        </authorList>
    </citation>
    <scope>NUCLEOTIDE SEQUENCE</scope>
    <source>
        <strain evidence="2">SH1</strain>
    </source>
</reference>
<dbReference type="Proteomes" id="UP000614601">
    <property type="component" value="Unassembled WGS sequence"/>
</dbReference>
<keyword evidence="1" id="KW-0812">Transmembrane</keyword>
<proteinExistence type="predicted"/>
<evidence type="ECO:0000256" key="1">
    <source>
        <dbReference type="SAM" id="Phobius"/>
    </source>
</evidence>
<dbReference type="OrthoDB" id="5863306at2759"/>
<evidence type="ECO:0000313" key="3">
    <source>
        <dbReference type="Proteomes" id="UP000614601"/>
    </source>
</evidence>
<sequence>MLCRVISQLFDSNWSFRFLLLVQFFFASFSLICLVCLGLLLSLWRCYTLHTRLMLLSFLAAFLFADIGVLLTSVYQLQVLLFRPLDSRCYWFSYTYKDCHALRLLFNISAVAIFTSSTVFTLKSLLIWGLKLKKNSKKYLTLALICIHWVVATVIGLDVNGFFDKSVQPKVHQPHCSALVPTPTQFRSLFFPLMTLHIFTLFVYTFFVVYINRKKILKRLEKVNKVLYENVTYSEVTFPLVCVTVTLYVTSIVLDDSFLRIILSLFGQDYSNSSNFSQILWYETQTAVIPLASLLVFGILIKKIWPQNDVEYHQETLARTIDGGYDQPSDALSFHSLEGTLKCNKDVRQQCADICAKIPQHTSPSISTFLSSDSSVVSQKTVSSPNVLRKEHTMIREGSQEA</sequence>
<name>A0A811LN98_9BILA</name>
<protein>
    <recommendedName>
        <fullName evidence="4">G_PROTEIN_RECEP_F1_2 domain-containing protein</fullName>
    </recommendedName>
</protein>
<feature type="transmembrane region" description="Helical" evidence="1">
    <location>
        <begin position="104"/>
        <end position="127"/>
    </location>
</feature>
<accession>A0A811LN98</accession>
<feature type="transmembrane region" description="Helical" evidence="1">
    <location>
        <begin position="279"/>
        <end position="301"/>
    </location>
</feature>
<feature type="transmembrane region" description="Helical" evidence="1">
    <location>
        <begin position="20"/>
        <end position="41"/>
    </location>
</feature>
<keyword evidence="3" id="KW-1185">Reference proteome</keyword>
<organism evidence="2 3">
    <name type="scientific">Bursaphelenchus okinawaensis</name>
    <dbReference type="NCBI Taxonomy" id="465554"/>
    <lineage>
        <taxon>Eukaryota</taxon>
        <taxon>Metazoa</taxon>
        <taxon>Ecdysozoa</taxon>
        <taxon>Nematoda</taxon>
        <taxon>Chromadorea</taxon>
        <taxon>Rhabditida</taxon>
        <taxon>Tylenchina</taxon>
        <taxon>Tylenchomorpha</taxon>
        <taxon>Aphelenchoidea</taxon>
        <taxon>Aphelenchoididae</taxon>
        <taxon>Bursaphelenchus</taxon>
    </lineage>
</organism>
<dbReference type="AlphaFoldDB" id="A0A811LN98"/>
<evidence type="ECO:0000313" key="2">
    <source>
        <dbReference type="EMBL" id="CAD5229140.1"/>
    </source>
</evidence>
<gene>
    <name evidence="2" type="ORF">BOKJ2_LOCUS13199</name>
</gene>
<feature type="transmembrane region" description="Helical" evidence="1">
    <location>
        <begin position="139"/>
        <end position="157"/>
    </location>
</feature>
<dbReference type="EMBL" id="CAJFDH010000006">
    <property type="protein sequence ID" value="CAD5229140.1"/>
    <property type="molecule type" value="Genomic_DNA"/>
</dbReference>
<feature type="transmembrane region" description="Helical" evidence="1">
    <location>
        <begin position="189"/>
        <end position="211"/>
    </location>
</feature>
<keyword evidence="1" id="KW-1133">Transmembrane helix</keyword>
<feature type="transmembrane region" description="Helical" evidence="1">
    <location>
        <begin position="53"/>
        <end position="75"/>
    </location>
</feature>